<name>A0A2X2Y7Z4_CLOPF</name>
<protein>
    <submittedName>
        <fullName evidence="2">Uncharacterized protein</fullName>
    </submittedName>
</protein>
<evidence type="ECO:0000313" key="3">
    <source>
        <dbReference type="Proteomes" id="UP000249986"/>
    </source>
</evidence>
<reference evidence="2 3" key="1">
    <citation type="submission" date="2018-06" db="EMBL/GenBank/DDBJ databases">
        <authorList>
            <consortium name="Pathogen Informatics"/>
            <person name="Doyle S."/>
        </authorList>
    </citation>
    <scope>NUCLEOTIDE SEQUENCE [LARGE SCALE GENOMIC DNA]</scope>
    <source>
        <strain evidence="2 3">NCTC10719</strain>
    </source>
</reference>
<organism evidence="2 3">
    <name type="scientific">Clostridium perfringens</name>
    <dbReference type="NCBI Taxonomy" id="1502"/>
    <lineage>
        <taxon>Bacteria</taxon>
        <taxon>Bacillati</taxon>
        <taxon>Bacillota</taxon>
        <taxon>Clostridia</taxon>
        <taxon>Eubacteriales</taxon>
        <taxon>Clostridiaceae</taxon>
        <taxon>Clostridium</taxon>
    </lineage>
</organism>
<evidence type="ECO:0000256" key="1">
    <source>
        <dbReference type="SAM" id="Coils"/>
    </source>
</evidence>
<feature type="coiled-coil region" evidence="1">
    <location>
        <begin position="122"/>
        <end position="152"/>
    </location>
</feature>
<gene>
    <name evidence="2" type="ORF">NCTC10719_01170</name>
</gene>
<dbReference type="Proteomes" id="UP000249986">
    <property type="component" value="Unassembled WGS sequence"/>
</dbReference>
<sequence>MLVQDLAEELNVTRSEIYNILRRKKFAPLVKKNGSQIIIDNELSELLKEELEKKRQLTPKEIKKVTNEIQHEVSVTADEDFLYQNTINILQSQIENRDKQIEFKDKQISILNTVIENNLKIIKQLEERQSSYKNLHEEIELLKNTLLDLTKRKNKKRFSMF</sequence>
<dbReference type="RefSeq" id="WP_003453292.1">
    <property type="nucleotide sequence ID" value="NZ_JAALMX010000020.1"/>
</dbReference>
<proteinExistence type="predicted"/>
<keyword evidence="1" id="KW-0175">Coiled coil</keyword>
<dbReference type="AlphaFoldDB" id="A0A2X2Y7Z4"/>
<dbReference type="EMBL" id="UAWG01000005">
    <property type="protein sequence ID" value="SQB59461.1"/>
    <property type="molecule type" value="Genomic_DNA"/>
</dbReference>
<accession>A0A2X2Y7Z4</accession>
<evidence type="ECO:0000313" key="2">
    <source>
        <dbReference type="EMBL" id="SQB59461.1"/>
    </source>
</evidence>